<dbReference type="OrthoDB" id="446074at2759"/>
<sequence>MSNSYQLRLPLVHRLKPVRCSWTPTSLGSCLIWGQILLITGKEIPLLQAVSTPPQSKTDKPVIYSKDGNVTALIWGASPQSRSDQQKDRVETNLEQLAAASGTSF</sequence>
<organism evidence="1 2">
    <name type="scientific">Gossypium barbadense</name>
    <name type="common">Sea Island cotton</name>
    <name type="synonym">Hibiscus barbadensis</name>
    <dbReference type="NCBI Taxonomy" id="3634"/>
    <lineage>
        <taxon>Eukaryota</taxon>
        <taxon>Viridiplantae</taxon>
        <taxon>Streptophyta</taxon>
        <taxon>Embryophyta</taxon>
        <taxon>Tracheophyta</taxon>
        <taxon>Spermatophyta</taxon>
        <taxon>Magnoliopsida</taxon>
        <taxon>eudicotyledons</taxon>
        <taxon>Gunneridae</taxon>
        <taxon>Pentapetalae</taxon>
        <taxon>rosids</taxon>
        <taxon>malvids</taxon>
        <taxon>Malvales</taxon>
        <taxon>Malvaceae</taxon>
        <taxon>Malvoideae</taxon>
        <taxon>Gossypium</taxon>
    </lineage>
</organism>
<accession>A0A5J5U487</accession>
<dbReference type="EMBL" id="CM018211">
    <property type="protein sequence ID" value="KAB2062532.1"/>
    <property type="molecule type" value="Genomic_DNA"/>
</dbReference>
<name>A0A5J5U487_GOSBA</name>
<keyword evidence="2" id="KW-1185">Reference proteome</keyword>
<protein>
    <submittedName>
        <fullName evidence="1">Uncharacterized protein</fullName>
    </submittedName>
</protein>
<gene>
    <name evidence="1" type="ORF">ES319_A10G158500v1</name>
</gene>
<dbReference type="Proteomes" id="UP000327439">
    <property type="component" value="Chromosome A10"/>
</dbReference>
<evidence type="ECO:0000313" key="1">
    <source>
        <dbReference type="EMBL" id="KAB2062532.1"/>
    </source>
</evidence>
<evidence type="ECO:0000313" key="2">
    <source>
        <dbReference type="Proteomes" id="UP000327439"/>
    </source>
</evidence>
<proteinExistence type="predicted"/>
<reference evidence="2" key="1">
    <citation type="journal article" date="2020" name="Nat. Genet.">
        <title>Genomic diversifications of five Gossypium allopolyploid species and their impact on cotton improvement.</title>
        <authorList>
            <person name="Chen Z.J."/>
            <person name="Sreedasyam A."/>
            <person name="Ando A."/>
            <person name="Song Q."/>
            <person name="De Santiago L.M."/>
            <person name="Hulse-Kemp A.M."/>
            <person name="Ding M."/>
            <person name="Ye W."/>
            <person name="Kirkbride R.C."/>
            <person name="Jenkins J."/>
            <person name="Plott C."/>
            <person name="Lovell J."/>
            <person name="Lin Y.M."/>
            <person name="Vaughn R."/>
            <person name="Liu B."/>
            <person name="Simpson S."/>
            <person name="Scheffler B.E."/>
            <person name="Wen L."/>
            <person name="Saski C.A."/>
            <person name="Grover C.E."/>
            <person name="Hu G."/>
            <person name="Conover J.L."/>
            <person name="Carlson J.W."/>
            <person name="Shu S."/>
            <person name="Boston L.B."/>
            <person name="Williams M."/>
            <person name="Peterson D.G."/>
            <person name="McGee K."/>
            <person name="Jones D.C."/>
            <person name="Wendel J.F."/>
            <person name="Stelly D.M."/>
            <person name="Grimwood J."/>
            <person name="Schmutz J."/>
        </authorList>
    </citation>
    <scope>NUCLEOTIDE SEQUENCE [LARGE SCALE GENOMIC DNA]</scope>
    <source>
        <strain evidence="2">cv. 3-79</strain>
    </source>
</reference>
<dbReference type="AlphaFoldDB" id="A0A5J5U487"/>